<proteinExistence type="predicted"/>
<accession>A0A8S5RQQ0</accession>
<dbReference type="CDD" id="cd18722">
    <property type="entry name" value="PIN_NicB-like"/>
    <property type="match status" value="1"/>
</dbReference>
<reference evidence="2" key="1">
    <citation type="journal article" date="2021" name="Proc. Natl. Acad. Sci. U.S.A.">
        <title>A Catalog of Tens of Thousands of Viruses from Human Metagenomes Reveals Hidden Associations with Chronic Diseases.</title>
        <authorList>
            <person name="Tisza M.J."/>
            <person name="Buck C.B."/>
        </authorList>
    </citation>
    <scope>NUCLEOTIDE SEQUENCE</scope>
    <source>
        <strain evidence="2">Ct1NJ1</strain>
    </source>
</reference>
<dbReference type="Gene3D" id="3.40.50.1010">
    <property type="entry name" value="5'-nuclease"/>
    <property type="match status" value="1"/>
</dbReference>
<dbReference type="InterPro" id="IPR021139">
    <property type="entry name" value="NYN"/>
</dbReference>
<name>A0A8S5RQQ0_9CAUD</name>
<evidence type="ECO:0000259" key="1">
    <source>
        <dbReference type="Pfam" id="PF01936"/>
    </source>
</evidence>
<dbReference type="EMBL" id="BK057790">
    <property type="protein sequence ID" value="DAE91824.1"/>
    <property type="molecule type" value="Genomic_DNA"/>
</dbReference>
<sequence>MENVAILVDGAFFIKRALHIFGRLEPQELAHKLCKHTQYHLTDDKEKERHRLYRIFFYDCPPLQNKIFHPYLQKQIDMSRSERSIWRLQLHEELKKKRKMALRLGQIDDTNISWRINYGKIKKLCAGKIDWSDLEESDFSMDVKQKGVDMRIGIDITSLALKKQVSRIVLISGDSDFVPAAKFARREGIDFILDSMHAPIKSDLHEHIDGKHTVFPKPAR</sequence>
<evidence type="ECO:0000313" key="2">
    <source>
        <dbReference type="EMBL" id="DAE91824.1"/>
    </source>
</evidence>
<dbReference type="GO" id="GO:0004540">
    <property type="term" value="F:RNA nuclease activity"/>
    <property type="evidence" value="ECO:0007669"/>
    <property type="project" value="InterPro"/>
</dbReference>
<dbReference type="Pfam" id="PF01936">
    <property type="entry name" value="NYN"/>
    <property type="match status" value="1"/>
</dbReference>
<protein>
    <submittedName>
        <fullName evidence="2">NicB-like ptoyrin</fullName>
    </submittedName>
</protein>
<organism evidence="2">
    <name type="scientific">Siphoviridae sp. ct1NJ1</name>
    <dbReference type="NCBI Taxonomy" id="2827557"/>
    <lineage>
        <taxon>Viruses</taxon>
        <taxon>Duplodnaviria</taxon>
        <taxon>Heunggongvirae</taxon>
        <taxon>Uroviricota</taxon>
        <taxon>Caudoviricetes</taxon>
    </lineage>
</organism>
<feature type="domain" description="NYN" evidence="1">
    <location>
        <begin position="144"/>
        <end position="192"/>
    </location>
</feature>